<dbReference type="PANTHER" id="PTHR33295">
    <property type="entry name" value="ATPASE"/>
    <property type="match status" value="1"/>
</dbReference>
<evidence type="ECO:0000256" key="1">
    <source>
        <dbReference type="SAM" id="Phobius"/>
    </source>
</evidence>
<dbReference type="PANTHER" id="PTHR33295:SF8">
    <property type="entry name" value="AAA+ ATPASE DOMAIN-CONTAINING PROTEIN"/>
    <property type="match status" value="1"/>
</dbReference>
<proteinExistence type="predicted"/>
<dbReference type="AlphaFoldDB" id="X1NCW0"/>
<sequence>MLVQKVYNYSTNLITSEKKLKKIYLSNIAFSISLAYSFDMSLLLEQYFINRFRTRFFSRTPQKDEVDIILESDRKVVPVEIKIKNKIDRNSLKPMLKFLKSINQKKGYLISKDTEKIYSIDKYIIKAIPYWKYWSIRKKIGF</sequence>
<evidence type="ECO:0000313" key="2">
    <source>
        <dbReference type="EMBL" id="GAI16489.1"/>
    </source>
</evidence>
<keyword evidence="1" id="KW-0472">Membrane</keyword>
<keyword evidence="1" id="KW-1133">Transmembrane helix</keyword>
<protein>
    <recommendedName>
        <fullName evidence="3">DUF4143 domain-containing protein</fullName>
    </recommendedName>
</protein>
<comment type="caution">
    <text evidence="2">The sequence shown here is derived from an EMBL/GenBank/DDBJ whole genome shotgun (WGS) entry which is preliminary data.</text>
</comment>
<organism evidence="2">
    <name type="scientific">marine sediment metagenome</name>
    <dbReference type="NCBI Taxonomy" id="412755"/>
    <lineage>
        <taxon>unclassified sequences</taxon>
        <taxon>metagenomes</taxon>
        <taxon>ecological metagenomes</taxon>
    </lineage>
</organism>
<gene>
    <name evidence="2" type="ORF">S06H3_18688</name>
</gene>
<feature type="transmembrane region" description="Helical" evidence="1">
    <location>
        <begin position="28"/>
        <end position="49"/>
    </location>
</feature>
<name>X1NCW0_9ZZZZ</name>
<accession>X1NCW0</accession>
<keyword evidence="1" id="KW-0812">Transmembrane</keyword>
<reference evidence="2" key="1">
    <citation type="journal article" date="2014" name="Front. Microbiol.">
        <title>High frequency of phylogenetically diverse reductive dehalogenase-homologous genes in deep subseafloor sedimentary metagenomes.</title>
        <authorList>
            <person name="Kawai M."/>
            <person name="Futagami T."/>
            <person name="Toyoda A."/>
            <person name="Takaki Y."/>
            <person name="Nishi S."/>
            <person name="Hori S."/>
            <person name="Arai W."/>
            <person name="Tsubouchi T."/>
            <person name="Morono Y."/>
            <person name="Uchiyama I."/>
            <person name="Ito T."/>
            <person name="Fujiyama A."/>
            <person name="Inagaki F."/>
            <person name="Takami H."/>
        </authorList>
    </citation>
    <scope>NUCLEOTIDE SEQUENCE</scope>
    <source>
        <strain evidence="2">Expedition CK06-06</strain>
    </source>
</reference>
<dbReference type="EMBL" id="BARV01009482">
    <property type="protein sequence ID" value="GAI16489.1"/>
    <property type="molecule type" value="Genomic_DNA"/>
</dbReference>
<evidence type="ECO:0008006" key="3">
    <source>
        <dbReference type="Google" id="ProtNLM"/>
    </source>
</evidence>